<keyword evidence="3" id="KW-1185">Reference proteome</keyword>
<evidence type="ECO:0000313" key="2">
    <source>
        <dbReference type="EMBL" id="MBB5323458.1"/>
    </source>
</evidence>
<evidence type="ECO:0000313" key="3">
    <source>
        <dbReference type="Proteomes" id="UP000520011"/>
    </source>
</evidence>
<keyword evidence="1" id="KW-0472">Membrane</keyword>
<evidence type="ECO:0008006" key="4">
    <source>
        <dbReference type="Google" id="ProtNLM"/>
    </source>
</evidence>
<sequence length="371" mass="41827">MRKSQWNEEDIRLVLQRMPMVSDRRSKDEIYRQVRMMEKNKRIVPTLVSIAAACLFVVIGVSFYSSSLSTKEKNAEQKQEMSIAMRTGESAKKQNMMMQTDQADVISSRIITNGEAVVFGLPDASAQTVIPVSIPVSNEQIFRDKQIEAAKAQLTDQWGLDSRWFEGVTMSVSPERPNVWIIRIPKTHPVFSGGSANEVMFLSSVEETVRWMGGTSVQFFTGDQKGIDLPNTGHLESITIPQKKRAYYFYQLDDSHPLLLAPSLQEFATIEKALESMQNVTGDLFRPSISQQVHIASVQKQNDNLIVQFASNSSFADPATSQWMLEAILLTAKEFRFRYVTFTGGNVDHIGPYRFNEKIEVPVAPNPVPVH</sequence>
<dbReference type="EMBL" id="JACHEP010000001">
    <property type="protein sequence ID" value="MBB5323458.1"/>
    <property type="molecule type" value="Genomic_DNA"/>
</dbReference>
<name>A0A7W8MU36_9BACL</name>
<evidence type="ECO:0000256" key="1">
    <source>
        <dbReference type="SAM" id="Phobius"/>
    </source>
</evidence>
<dbReference type="AlphaFoldDB" id="A0A7W8MU36"/>
<feature type="transmembrane region" description="Helical" evidence="1">
    <location>
        <begin position="43"/>
        <end position="64"/>
    </location>
</feature>
<keyword evidence="1" id="KW-1133">Transmembrane helix</keyword>
<reference evidence="2 3" key="1">
    <citation type="submission" date="2020-08" db="EMBL/GenBank/DDBJ databases">
        <title>Genomic Encyclopedia of Type Strains, Phase IV (KMG-IV): sequencing the most valuable type-strain genomes for metagenomic binning, comparative biology and taxonomic classification.</title>
        <authorList>
            <person name="Goeker M."/>
        </authorList>
    </citation>
    <scope>NUCLEOTIDE SEQUENCE [LARGE SCALE GENOMIC DNA]</scope>
    <source>
        <strain evidence="2 3">DSM 16325</strain>
    </source>
</reference>
<proteinExistence type="predicted"/>
<accession>A0A7W8MU36</accession>
<keyword evidence="1" id="KW-0812">Transmembrane</keyword>
<organism evidence="2 3">
    <name type="scientific">Anoxybacteroides tepidamans</name>
    <dbReference type="NCBI Taxonomy" id="265948"/>
    <lineage>
        <taxon>Bacteria</taxon>
        <taxon>Bacillati</taxon>
        <taxon>Bacillota</taxon>
        <taxon>Bacilli</taxon>
        <taxon>Bacillales</taxon>
        <taxon>Anoxybacillaceae</taxon>
        <taxon>Anoxybacteroides</taxon>
    </lineage>
</organism>
<gene>
    <name evidence="2" type="ORF">HNQ34_000535</name>
</gene>
<dbReference type="RefSeq" id="WP_183251187.1">
    <property type="nucleotide sequence ID" value="NZ_JACHEP010000001.1"/>
</dbReference>
<dbReference type="Proteomes" id="UP000520011">
    <property type="component" value="Unassembled WGS sequence"/>
</dbReference>
<protein>
    <recommendedName>
        <fullName evidence="4">Negative regulator of sigma-X activity</fullName>
    </recommendedName>
</protein>
<comment type="caution">
    <text evidence="2">The sequence shown here is derived from an EMBL/GenBank/DDBJ whole genome shotgun (WGS) entry which is preliminary data.</text>
</comment>